<reference evidence="2 4" key="2">
    <citation type="submission" date="2019-03" db="EMBL/GenBank/DDBJ databases">
        <title>Genomics of glacier-inhabiting Cryobacterium strains.</title>
        <authorList>
            <person name="Liu Q."/>
            <person name="Xin Y.-H."/>
        </authorList>
    </citation>
    <scope>NUCLEOTIDE SEQUENCE [LARGE SCALE GENOMIC DNA]</scope>
    <source>
        <strain evidence="2 4">Hh8</strain>
    </source>
</reference>
<dbReference type="Pfam" id="PF14486">
    <property type="entry name" value="DUF4432"/>
    <property type="match status" value="1"/>
</dbReference>
<dbReference type="CDD" id="cd09023">
    <property type="entry name" value="Aldose_epim_Ec_c4013"/>
    <property type="match status" value="1"/>
</dbReference>
<dbReference type="RefSeq" id="WP_092341259.1">
    <property type="nucleotide sequence ID" value="NZ_FNIB01000008.1"/>
</dbReference>
<evidence type="ECO:0000313" key="1">
    <source>
        <dbReference type="EMBL" id="SDN94926.1"/>
    </source>
</evidence>
<dbReference type="EMBL" id="FNIB01000008">
    <property type="protein sequence ID" value="SDN94926.1"/>
    <property type="molecule type" value="Genomic_DNA"/>
</dbReference>
<evidence type="ECO:0000313" key="3">
    <source>
        <dbReference type="Proteomes" id="UP000199639"/>
    </source>
</evidence>
<dbReference type="Proteomes" id="UP000199639">
    <property type="component" value="Unassembled WGS sequence"/>
</dbReference>
<dbReference type="InterPro" id="IPR014718">
    <property type="entry name" value="GH-type_carb-bd"/>
</dbReference>
<gene>
    <name evidence="2" type="ORF">E3O21_01050</name>
    <name evidence="1" type="ORF">SAMN05216368_108175</name>
</gene>
<dbReference type="GO" id="GO:0003824">
    <property type="term" value="F:catalytic activity"/>
    <property type="evidence" value="ECO:0007669"/>
    <property type="project" value="InterPro"/>
</dbReference>
<dbReference type="SUPFAM" id="SSF74650">
    <property type="entry name" value="Galactose mutarotase-like"/>
    <property type="match status" value="1"/>
</dbReference>
<accession>A0A4R8VIG6</accession>
<dbReference type="Gene3D" id="2.70.98.10">
    <property type="match status" value="1"/>
</dbReference>
<keyword evidence="4" id="KW-1185">Reference proteome</keyword>
<reference evidence="1 3" key="1">
    <citation type="submission" date="2016-10" db="EMBL/GenBank/DDBJ databases">
        <authorList>
            <person name="Varghese N."/>
            <person name="Submissions S."/>
        </authorList>
    </citation>
    <scope>NUCLEOTIDE SEQUENCE [LARGE SCALE GENOMIC DNA]</scope>
    <source>
        <strain evidence="1 3">CGMCC 1.11215</strain>
    </source>
</reference>
<dbReference type="GO" id="GO:0005975">
    <property type="term" value="P:carbohydrate metabolic process"/>
    <property type="evidence" value="ECO:0007669"/>
    <property type="project" value="InterPro"/>
</dbReference>
<dbReference type="STRING" id="1424659.SAMN05216368_108175"/>
<evidence type="ECO:0000313" key="2">
    <source>
        <dbReference type="EMBL" id="TFB82274.1"/>
    </source>
</evidence>
<protein>
    <submittedName>
        <fullName evidence="2">DUF4432 family protein</fullName>
    </submittedName>
    <submittedName>
        <fullName evidence="1">Galactose mutarotase</fullName>
    </submittedName>
</protein>
<dbReference type="GO" id="GO:0030246">
    <property type="term" value="F:carbohydrate binding"/>
    <property type="evidence" value="ECO:0007669"/>
    <property type="project" value="InterPro"/>
</dbReference>
<evidence type="ECO:0000313" key="4">
    <source>
        <dbReference type="Proteomes" id="UP000298252"/>
    </source>
</evidence>
<dbReference type="EMBL" id="SOFD01000002">
    <property type="protein sequence ID" value="TFB82274.1"/>
    <property type="molecule type" value="Genomic_DNA"/>
</dbReference>
<proteinExistence type="predicted"/>
<organism evidence="1 3">
    <name type="scientific">Cryobacterium flavum</name>
    <dbReference type="NCBI Taxonomy" id="1424659"/>
    <lineage>
        <taxon>Bacteria</taxon>
        <taxon>Bacillati</taxon>
        <taxon>Actinomycetota</taxon>
        <taxon>Actinomycetes</taxon>
        <taxon>Micrococcales</taxon>
        <taxon>Microbacteriaceae</taxon>
        <taxon>Cryobacterium</taxon>
    </lineage>
</organism>
<dbReference type="InterPro" id="IPR011013">
    <property type="entry name" value="Gal_mutarotase_sf_dom"/>
</dbReference>
<dbReference type="Proteomes" id="UP000298252">
    <property type="component" value="Unassembled WGS sequence"/>
</dbReference>
<name>A0A4R8VIG6_9MICO</name>
<dbReference type="InterPro" id="IPR027839">
    <property type="entry name" value="DUF4432"/>
</dbReference>
<dbReference type="AlphaFoldDB" id="A0A4R8VIG6"/>
<sequence length="332" mass="35561">MSEIFGTPVGQALLRVGSLDQVARVDRFVEDDGPARGARRFRVVNGGGFEFDVHPDRALDIGAATINGIPLAWLSSTGITRPDAYEPAGRGWLRTFGGGLVTTCGLDTFGPPADDEDGVSGMHGRIGAVPARVTEVTVTPELITVAGDVRQTGVFQENLVLRRRITSRVGSTSFTIEDTVTNEGESVSPHMVLYHVNLGWPLLDAGTVIDIPAASVTSRDPDAATGFNQRAEIGEPKAGTREQVYIHTAGDERVARVTNAARGLTFTLRYSETLPAIFQWKLTATKHYVLGLEPANTPEIQGRAAARTNGTLPRLEPGESRTYVIEIDVSAA</sequence>